<feature type="transmembrane region" description="Helical" evidence="4">
    <location>
        <begin position="429"/>
        <end position="450"/>
    </location>
</feature>
<dbReference type="InterPro" id="IPR015943">
    <property type="entry name" value="WD40/YVTN_repeat-like_dom_sf"/>
</dbReference>
<dbReference type="PANTHER" id="PTHR19848:SF8">
    <property type="entry name" value="F-BOX AND WD REPEAT DOMAIN CONTAINING 7"/>
    <property type="match status" value="1"/>
</dbReference>
<dbReference type="SUPFAM" id="SSF50998">
    <property type="entry name" value="Quinoprotein alcohol dehydrogenase-like"/>
    <property type="match status" value="1"/>
</dbReference>
<feature type="region of interest" description="Disordered" evidence="3">
    <location>
        <begin position="323"/>
        <end position="343"/>
    </location>
</feature>
<dbReference type="Gene3D" id="2.130.10.10">
    <property type="entry name" value="YVTN repeat-like/Quinoprotein amine dehydrogenase"/>
    <property type="match status" value="2"/>
</dbReference>
<gene>
    <name evidence="5" type="ORF">HK097_011600</name>
</gene>
<keyword evidence="4" id="KW-1133">Transmembrane helix</keyword>
<evidence type="ECO:0000256" key="3">
    <source>
        <dbReference type="SAM" id="MobiDB-lite"/>
    </source>
</evidence>
<comment type="caution">
    <text evidence="5">The sequence shown here is derived from an EMBL/GenBank/DDBJ whole genome shotgun (WGS) entry which is preliminary data.</text>
</comment>
<keyword evidence="2" id="KW-0677">Repeat</keyword>
<dbReference type="AlphaFoldDB" id="A0AAD5WZ46"/>
<reference evidence="5" key="1">
    <citation type="submission" date="2020-05" db="EMBL/GenBank/DDBJ databases">
        <title>Phylogenomic resolution of chytrid fungi.</title>
        <authorList>
            <person name="Stajich J.E."/>
            <person name="Amses K."/>
            <person name="Simmons R."/>
            <person name="Seto K."/>
            <person name="Myers J."/>
            <person name="Bonds A."/>
            <person name="Quandt C.A."/>
            <person name="Barry K."/>
            <person name="Liu P."/>
            <person name="Grigoriev I."/>
            <person name="Longcore J.E."/>
            <person name="James T.Y."/>
        </authorList>
    </citation>
    <scope>NUCLEOTIDE SEQUENCE</scope>
    <source>
        <strain evidence="5">JEL0318</strain>
    </source>
</reference>
<evidence type="ECO:0000256" key="2">
    <source>
        <dbReference type="ARBA" id="ARBA00022737"/>
    </source>
</evidence>
<evidence type="ECO:0000313" key="5">
    <source>
        <dbReference type="EMBL" id="KAJ3047355.1"/>
    </source>
</evidence>
<feature type="region of interest" description="Disordered" evidence="3">
    <location>
        <begin position="147"/>
        <end position="167"/>
    </location>
</feature>
<proteinExistence type="predicted"/>
<sequence length="828" mass="87244">MDHLLLPAVLLGEPDGVTVLRVPDPTNNTVSDLRLLVAANLISSQITVAESNRYKLYDISSENVSSSDPRLRNDTGSSVQDLFPGAIPLDPLQVIGDVFPAAGQARTVRLLLVQLANVGRTPTQSALPPSYESLAAHNTVLRQNTLPVQSDASSPSAPSDSPAEVPVHNPHYATLAKIFDAKPVEDVLFSTTSPMLPIPPNSKGEYPHPVANARSSAGPVPIVPAGDIASASRLTSAGEQSGASLTELTDSSPSFLDTLNQKLGYFGRRPDQRNSALENVEAREGPSGMQAGVISGASPDVGVSNNPTEVAPLPATITNAVTSPPASASNPAIPPATSPSSITPPPAAPVSIPVTAPTPVGEIPEVEISATEQKYLIVSPRSPRSPIPQTPLAKLIDKVTIVSVPEVPIFNANSEKEYASSRSARRRKFIIGGIIVLVLVIIAIGAGVGVSKKGAAGGGDSGGGGGGGGSDNESTLPAPPNDSGQAPGTLLRTINLEGSTHIASDFEMQLSPDGRYLVVAYNYRLQVWDTTTWKTTTYTKEELHTGADGVRNNFGGLSVSVDGKQVFTLSSDGVVRGWAVEGSSGTPATYSAGSPGTFMVPSFRKNPLWVRNADGVYGGVGGSATKLAPFDGSFAWPKIFHLQGESRLFAHSVKDLESGAPFRLYEYALTYPENTRTVATVVNTTTLENPYQSRPASNFGSALANSWDVSPDRRSIFQAYSDRLISHIDLSTGKIVSEFGLGSVMEQQPYSLAVSPDGNHVFTGHYPKSQSIVVQWDVATGKEVRRFEGHPYTGCNEPKDICSGVLAVAVKGKLLYSADTQHIRQWAI</sequence>
<evidence type="ECO:0000256" key="4">
    <source>
        <dbReference type="SAM" id="Phobius"/>
    </source>
</evidence>
<evidence type="ECO:0000256" key="1">
    <source>
        <dbReference type="ARBA" id="ARBA00022574"/>
    </source>
</evidence>
<evidence type="ECO:0000313" key="6">
    <source>
        <dbReference type="Proteomes" id="UP001212841"/>
    </source>
</evidence>
<organism evidence="5 6">
    <name type="scientific">Rhizophlyctis rosea</name>
    <dbReference type="NCBI Taxonomy" id="64517"/>
    <lineage>
        <taxon>Eukaryota</taxon>
        <taxon>Fungi</taxon>
        <taxon>Fungi incertae sedis</taxon>
        <taxon>Chytridiomycota</taxon>
        <taxon>Chytridiomycota incertae sedis</taxon>
        <taxon>Chytridiomycetes</taxon>
        <taxon>Rhizophlyctidales</taxon>
        <taxon>Rhizophlyctidaceae</taxon>
        <taxon>Rhizophlyctis</taxon>
    </lineage>
</organism>
<feature type="compositionally biased region" description="Pro residues" evidence="3">
    <location>
        <begin position="332"/>
        <end position="343"/>
    </location>
</feature>
<keyword evidence="1" id="KW-0853">WD repeat</keyword>
<dbReference type="PANTHER" id="PTHR19848">
    <property type="entry name" value="WD40 REPEAT PROTEIN"/>
    <property type="match status" value="1"/>
</dbReference>
<feature type="compositionally biased region" description="Gly residues" evidence="3">
    <location>
        <begin position="455"/>
        <end position="470"/>
    </location>
</feature>
<dbReference type="InterPro" id="IPR011047">
    <property type="entry name" value="Quinoprotein_ADH-like_sf"/>
</dbReference>
<protein>
    <submittedName>
        <fullName evidence="5">Uncharacterized protein</fullName>
    </submittedName>
</protein>
<accession>A0AAD5WZ46</accession>
<keyword evidence="4" id="KW-0812">Transmembrane</keyword>
<name>A0AAD5WZ46_9FUNG</name>
<feature type="compositionally biased region" description="Low complexity" evidence="3">
    <location>
        <begin position="150"/>
        <end position="163"/>
    </location>
</feature>
<dbReference type="EMBL" id="JADGJD010000977">
    <property type="protein sequence ID" value="KAJ3047355.1"/>
    <property type="molecule type" value="Genomic_DNA"/>
</dbReference>
<feature type="region of interest" description="Disordered" evidence="3">
    <location>
        <begin position="453"/>
        <end position="489"/>
    </location>
</feature>
<keyword evidence="6" id="KW-1185">Reference proteome</keyword>
<keyword evidence="4" id="KW-0472">Membrane</keyword>
<dbReference type="Proteomes" id="UP001212841">
    <property type="component" value="Unassembled WGS sequence"/>
</dbReference>